<sequence>MAGEMEENNSTAQNTMEGLAAERLKADKGGGAGDNEKEYESGMTSNASGGLELMGVQSRGEGSAERQSSINTEPLTLDGDVMHDAKEAAVNVLETFDSAEALRIFLKDAKDEEVRQQCLRDIEEKAVDTSLAT</sequence>
<evidence type="ECO:0000313" key="3">
    <source>
        <dbReference type="Proteomes" id="UP001497512"/>
    </source>
</evidence>
<feature type="compositionally biased region" description="Polar residues" evidence="1">
    <location>
        <begin position="65"/>
        <end position="74"/>
    </location>
</feature>
<feature type="region of interest" description="Disordered" evidence="1">
    <location>
        <begin position="1"/>
        <end position="78"/>
    </location>
</feature>
<reference evidence="2" key="1">
    <citation type="submission" date="2024-02" db="EMBL/GenBank/DDBJ databases">
        <authorList>
            <consortium name="ELIXIR-Norway"/>
            <consortium name="Elixir Norway"/>
        </authorList>
    </citation>
    <scope>NUCLEOTIDE SEQUENCE</scope>
</reference>
<accession>A0ABP0UKP7</accession>
<name>A0ABP0UKP7_9BRYO</name>
<feature type="compositionally biased region" description="Basic and acidic residues" evidence="1">
    <location>
        <begin position="20"/>
        <end position="40"/>
    </location>
</feature>
<evidence type="ECO:0000256" key="1">
    <source>
        <dbReference type="SAM" id="MobiDB-lite"/>
    </source>
</evidence>
<proteinExistence type="predicted"/>
<dbReference type="PANTHER" id="PTHR34808">
    <property type="entry name" value="EXPRESSED PROTEIN"/>
    <property type="match status" value="1"/>
</dbReference>
<dbReference type="EMBL" id="OZ019896">
    <property type="protein sequence ID" value="CAK9223937.1"/>
    <property type="molecule type" value="Genomic_DNA"/>
</dbReference>
<organism evidence="2 3">
    <name type="scientific">Sphagnum troendelagicum</name>
    <dbReference type="NCBI Taxonomy" id="128251"/>
    <lineage>
        <taxon>Eukaryota</taxon>
        <taxon>Viridiplantae</taxon>
        <taxon>Streptophyta</taxon>
        <taxon>Embryophyta</taxon>
        <taxon>Bryophyta</taxon>
        <taxon>Sphagnophytina</taxon>
        <taxon>Sphagnopsida</taxon>
        <taxon>Sphagnales</taxon>
        <taxon>Sphagnaceae</taxon>
        <taxon>Sphagnum</taxon>
    </lineage>
</organism>
<gene>
    <name evidence="2" type="ORF">CSSPTR1EN2_LOCUS17081</name>
</gene>
<keyword evidence="3" id="KW-1185">Reference proteome</keyword>
<evidence type="ECO:0000313" key="2">
    <source>
        <dbReference type="EMBL" id="CAK9223937.1"/>
    </source>
</evidence>
<protein>
    <submittedName>
        <fullName evidence="2">Uncharacterized protein</fullName>
    </submittedName>
</protein>
<dbReference type="Proteomes" id="UP001497512">
    <property type="component" value="Chromosome 4"/>
</dbReference>
<dbReference type="PANTHER" id="PTHR34808:SF2">
    <property type="entry name" value="EXPRESSED PROTEIN"/>
    <property type="match status" value="1"/>
</dbReference>